<keyword evidence="3" id="KW-1185">Reference proteome</keyword>
<dbReference type="EMBL" id="FCOF02000017">
    <property type="protein sequence ID" value="SAK72136.1"/>
    <property type="molecule type" value="Genomic_DNA"/>
</dbReference>
<dbReference type="Proteomes" id="UP000054870">
    <property type="component" value="Unassembled WGS sequence"/>
</dbReference>
<dbReference type="Pfam" id="PF04471">
    <property type="entry name" value="Mrr_cat"/>
    <property type="match status" value="1"/>
</dbReference>
<organism evidence="2 3">
    <name type="scientific">Caballeronia catudaia</name>
    <dbReference type="NCBI Taxonomy" id="1777136"/>
    <lineage>
        <taxon>Bacteria</taxon>
        <taxon>Pseudomonadati</taxon>
        <taxon>Pseudomonadota</taxon>
        <taxon>Betaproteobacteria</taxon>
        <taxon>Burkholderiales</taxon>
        <taxon>Burkholderiaceae</taxon>
        <taxon>Caballeronia</taxon>
    </lineage>
</organism>
<dbReference type="InterPro" id="IPR007560">
    <property type="entry name" value="Restrct_endonuc_IV_Mrr"/>
</dbReference>
<proteinExistence type="predicted"/>
<name>A0A158BR20_9BURK</name>
<dbReference type="GO" id="GO:0003677">
    <property type="term" value="F:DNA binding"/>
    <property type="evidence" value="ECO:0007669"/>
    <property type="project" value="InterPro"/>
</dbReference>
<gene>
    <name evidence="2" type="ORF">AWB75_03838</name>
</gene>
<evidence type="ECO:0000259" key="1">
    <source>
        <dbReference type="Pfam" id="PF04471"/>
    </source>
</evidence>
<accession>A0A158BR20</accession>
<dbReference type="GO" id="GO:0004519">
    <property type="term" value="F:endonuclease activity"/>
    <property type="evidence" value="ECO:0007669"/>
    <property type="project" value="InterPro"/>
</dbReference>
<dbReference type="InterPro" id="IPR011335">
    <property type="entry name" value="Restrct_endonuc-II-like"/>
</dbReference>
<protein>
    <recommendedName>
        <fullName evidence="1">Restriction endonuclease type IV Mrr domain-containing protein</fullName>
    </recommendedName>
</protein>
<dbReference type="GO" id="GO:0009307">
    <property type="term" value="P:DNA restriction-modification system"/>
    <property type="evidence" value="ECO:0007669"/>
    <property type="project" value="InterPro"/>
</dbReference>
<dbReference type="SUPFAM" id="SSF52980">
    <property type="entry name" value="Restriction endonuclease-like"/>
    <property type="match status" value="1"/>
</dbReference>
<comment type="caution">
    <text evidence="2">The sequence shown here is derived from an EMBL/GenBank/DDBJ whole genome shotgun (WGS) entry which is preliminary data.</text>
</comment>
<evidence type="ECO:0000313" key="3">
    <source>
        <dbReference type="Proteomes" id="UP000054870"/>
    </source>
</evidence>
<evidence type="ECO:0000313" key="2">
    <source>
        <dbReference type="EMBL" id="SAK72136.1"/>
    </source>
</evidence>
<reference evidence="2" key="1">
    <citation type="submission" date="2016-01" db="EMBL/GenBank/DDBJ databases">
        <authorList>
            <person name="Peeters C."/>
        </authorList>
    </citation>
    <scope>NUCLEOTIDE SEQUENCE [LARGE SCALE GENOMIC DNA]</scope>
    <source>
        <strain evidence="2">LMG 29318</strain>
    </source>
</reference>
<sequence>MQRMKTPNIRTVDMKLVDDLFEMNGGYVLNFSDRTMGIFFLEELNVDIDDPVYHDNGTSKAKRLRCFLNKVDLVTAVTTLKALWKYREAVRQSQGRDEWVSNAEGQFLSLINRLEGKPEGTASPNPPPKPALDTRRILALKTKLIELSSLPPHPRGYAFEAWLKEAFDCFGLEAREPFRHRGEQIDGSFVLQGETYLVEAKWQSAQTPAADLHAFHGKLEQKATWARGLFVSNSGFTPDGLAAFGRAKRVICMDGLDLFDALDRQIPLNHLLERKVRRAAESGLPFERVRDLFA</sequence>
<feature type="domain" description="Restriction endonuclease type IV Mrr" evidence="1">
    <location>
        <begin position="156"/>
        <end position="261"/>
    </location>
</feature>
<dbReference type="AlphaFoldDB" id="A0A158BR20"/>